<feature type="region of interest" description="Disordered" evidence="3">
    <location>
        <begin position="14"/>
        <end position="73"/>
    </location>
</feature>
<dbReference type="Pfam" id="PF00899">
    <property type="entry name" value="ThiF"/>
    <property type="match status" value="1"/>
</dbReference>
<dbReference type="Gene3D" id="3.90.226.10">
    <property type="entry name" value="2-enoyl-CoA Hydratase, Chain A, domain 1"/>
    <property type="match status" value="1"/>
</dbReference>
<evidence type="ECO:0000256" key="3">
    <source>
        <dbReference type="SAM" id="MobiDB-lite"/>
    </source>
</evidence>
<comment type="caution">
    <text evidence="5">The sequence shown here is derived from an EMBL/GenBank/DDBJ whole genome shotgun (WGS) entry which is preliminary data.</text>
</comment>
<sequence length="786" mass="87764">MPGCGPCGAYCKPAKQTVATKKKSTVKKPAKPKLKTTKSRSSTGGSGGCCYSKSGCCGSKKKVPAKSTRRSYSYYRDRRNDYSSISESSHSSDCSCSDCSTDGYDSSTDSYTDDSYSTDQSGYLFAGMSSPAPKSPEQSDKSKKYDRQLRLWGDHGQKLLENSKVCLINATALGTEILKSLVLPGIGSFTIVDGEKITEEDIGSNFFLENDSIGLSRAQVATQSLLELNPDVRGDYIDESPDHVMSHTQDFFKNFSVVIATALLKNISSALTELEKNKCRGVILTSTSKSVFSAGLDILEMYKPDPDRTKKFWTTLQETWIKLYGSLYPTVAVINGHAPAGGLNETLLEIVAPHLVYFNDEKCHWSEANRVGINNRSLICNRRGTGIGLIDEVVESKEEGFLSQRPSLTNLQKISPIARGLTKKYVREETIKNMIQARESDLDNFLQFVTNPQVQKSLEIYLESLKKKYLFLYPGTYGMQKFHYWCVSSIGFLGYIRLQLKEHTVIESHPDSENPDLRLDKPWPALRDPIPDENGLKIVEENFEEAIHYVNTCINSPKIPHHVQTILDDDCCINLTQNSSPFWVMCAALQRIGTVRRPCQFERSSITGRGSVPKGVTDSKENLGLPPDVITESEVKLFCKHASELHVIRGSCIADEYQRTSLDLSSYLEDPDSLMFYYVILRGLERFISEFNTYPGQFDDQVEPDVLKLKCIIGKLLAEWSCSHVLRDERVHEVCRYGGAELHSVSAILGGCAAHEVIKLITHQYKPLNNAFFYDAITSNSATFCL</sequence>
<dbReference type="PANTHER" id="PTHR10953:SF29">
    <property type="entry name" value="NEDD8-ACTIVATING ENZYME E1 REGULATORY SUBUNIT"/>
    <property type="match status" value="1"/>
</dbReference>
<evidence type="ECO:0000256" key="1">
    <source>
        <dbReference type="ARBA" id="ARBA00005673"/>
    </source>
</evidence>
<evidence type="ECO:0000313" key="6">
    <source>
        <dbReference type="Proteomes" id="UP001162156"/>
    </source>
</evidence>
<comment type="similarity">
    <text evidence="1">Belongs to the ubiquitin-activating E1 family.</text>
</comment>
<comment type="pathway">
    <text evidence="2">Protein modification.</text>
</comment>
<dbReference type="Gene3D" id="6.10.250.170">
    <property type="match status" value="1"/>
</dbReference>
<dbReference type="InterPro" id="IPR035985">
    <property type="entry name" value="Ubiquitin-activating_enz"/>
</dbReference>
<proteinExistence type="inferred from homology"/>
<dbReference type="GO" id="GO:0045116">
    <property type="term" value="P:protein neddylation"/>
    <property type="evidence" value="ECO:0007669"/>
    <property type="project" value="TreeGrafter"/>
</dbReference>
<organism evidence="5 6">
    <name type="scientific">Rhamnusium bicolor</name>
    <dbReference type="NCBI Taxonomy" id="1586634"/>
    <lineage>
        <taxon>Eukaryota</taxon>
        <taxon>Metazoa</taxon>
        <taxon>Ecdysozoa</taxon>
        <taxon>Arthropoda</taxon>
        <taxon>Hexapoda</taxon>
        <taxon>Insecta</taxon>
        <taxon>Pterygota</taxon>
        <taxon>Neoptera</taxon>
        <taxon>Endopterygota</taxon>
        <taxon>Coleoptera</taxon>
        <taxon>Polyphaga</taxon>
        <taxon>Cucujiformia</taxon>
        <taxon>Chrysomeloidea</taxon>
        <taxon>Cerambycidae</taxon>
        <taxon>Lepturinae</taxon>
        <taxon>Rhagiini</taxon>
        <taxon>Rhamnusium</taxon>
    </lineage>
</organism>
<dbReference type="CDD" id="cd06558">
    <property type="entry name" value="crotonase-like"/>
    <property type="match status" value="1"/>
</dbReference>
<dbReference type="InterPro" id="IPR042449">
    <property type="entry name" value="Ub-E1_IAD_1"/>
</dbReference>
<dbReference type="Proteomes" id="UP001162156">
    <property type="component" value="Unassembled WGS sequence"/>
</dbReference>
<dbReference type="AlphaFoldDB" id="A0AAV8WQD5"/>
<dbReference type="PANTHER" id="PTHR10953">
    <property type="entry name" value="UBIQUITIN-ACTIVATING ENZYME E1"/>
    <property type="match status" value="1"/>
</dbReference>
<evidence type="ECO:0000313" key="5">
    <source>
        <dbReference type="EMBL" id="KAJ8927941.1"/>
    </source>
</evidence>
<name>A0AAV8WQD5_9CUCU</name>
<keyword evidence="6" id="KW-1185">Reference proteome</keyword>
<dbReference type="InterPro" id="IPR045886">
    <property type="entry name" value="ThiF/MoeB/HesA"/>
</dbReference>
<dbReference type="InterPro" id="IPR029045">
    <property type="entry name" value="ClpP/crotonase-like_dom_sf"/>
</dbReference>
<feature type="compositionally biased region" description="Basic residues" evidence="3">
    <location>
        <begin position="20"/>
        <end position="38"/>
    </location>
</feature>
<feature type="domain" description="THIF-type NAD/FAD binding fold" evidence="4">
    <location>
        <begin position="145"/>
        <end position="260"/>
    </location>
</feature>
<dbReference type="EMBL" id="JANEYF010005505">
    <property type="protein sequence ID" value="KAJ8927941.1"/>
    <property type="molecule type" value="Genomic_DNA"/>
</dbReference>
<reference evidence="5" key="1">
    <citation type="journal article" date="2023" name="Insect Mol. Biol.">
        <title>Genome sequencing provides insights into the evolution of gene families encoding plant cell wall-degrading enzymes in longhorned beetles.</title>
        <authorList>
            <person name="Shin N.R."/>
            <person name="Okamura Y."/>
            <person name="Kirsch R."/>
            <person name="Pauchet Y."/>
        </authorList>
    </citation>
    <scope>NUCLEOTIDE SEQUENCE</scope>
    <source>
        <strain evidence="5">RBIC_L_NR</strain>
    </source>
</reference>
<feature type="compositionally biased region" description="Basic residues" evidence="3">
    <location>
        <begin position="59"/>
        <end position="69"/>
    </location>
</feature>
<dbReference type="GO" id="GO:0005737">
    <property type="term" value="C:cytoplasm"/>
    <property type="evidence" value="ECO:0007669"/>
    <property type="project" value="TreeGrafter"/>
</dbReference>
<evidence type="ECO:0000256" key="2">
    <source>
        <dbReference type="ARBA" id="ARBA00043952"/>
    </source>
</evidence>
<dbReference type="Gene3D" id="3.50.50.80">
    <property type="entry name" value="Ubiquitin-activating enzyme E1, inactive adenylation domain, subdomain 1"/>
    <property type="match status" value="1"/>
</dbReference>
<feature type="compositionally biased region" description="Low complexity" evidence="3">
    <location>
        <begin position="39"/>
        <end position="58"/>
    </location>
</feature>
<accession>A0AAV8WQD5</accession>
<dbReference type="SUPFAM" id="SSF52096">
    <property type="entry name" value="ClpP/crotonase"/>
    <property type="match status" value="1"/>
</dbReference>
<feature type="region of interest" description="Disordered" evidence="3">
    <location>
        <begin position="126"/>
        <end position="145"/>
    </location>
</feature>
<dbReference type="Gene3D" id="3.40.50.720">
    <property type="entry name" value="NAD(P)-binding Rossmann-like Domain"/>
    <property type="match status" value="1"/>
</dbReference>
<dbReference type="GO" id="GO:0019781">
    <property type="term" value="F:NEDD8 activating enzyme activity"/>
    <property type="evidence" value="ECO:0007669"/>
    <property type="project" value="TreeGrafter"/>
</dbReference>
<protein>
    <recommendedName>
        <fullName evidence="4">THIF-type NAD/FAD binding fold domain-containing protein</fullName>
    </recommendedName>
</protein>
<dbReference type="SUPFAM" id="SSF69572">
    <property type="entry name" value="Activating enzymes of the ubiquitin-like proteins"/>
    <property type="match status" value="2"/>
</dbReference>
<evidence type="ECO:0000259" key="4">
    <source>
        <dbReference type="Pfam" id="PF00899"/>
    </source>
</evidence>
<gene>
    <name evidence="5" type="ORF">NQ314_019572</name>
</gene>
<dbReference type="InterPro" id="IPR000594">
    <property type="entry name" value="ThiF_NAD_FAD-bd"/>
</dbReference>